<sequence length="300" mass="34830">MNPGHISTFQNYSEFQSVQEFNSSNARFLKDYGHRFTKGERLAFQQLTRYSVKVIGVCNARICKLVAACYKNGGISRSTVERMLRKARKLGILSTLHTIRKSGGYAHNIFIFHYYDGTTPPYLTERKERDIPTEQREEAPLAPPETLRPETKELNTKTIRKETIVPSTVLDYSYLPTYIPRDFINAVRSFFTSASEICSLWQTARMAYKKLDFRSTPIEHLVPSIIQSFKVTVYQYKRGKIRQSFTQYLYGALYGVLIVDKRHEVANENQSYNWLEATSSSASLVEWVMQQSDYDWLEDE</sequence>
<dbReference type="OrthoDB" id="2697418at2"/>
<evidence type="ECO:0000313" key="2">
    <source>
        <dbReference type="Proteomes" id="UP000004080"/>
    </source>
</evidence>
<comment type="caution">
    <text evidence="1">The sequence shown here is derived from an EMBL/GenBank/DDBJ whole genome shotgun (WGS) entry which is preliminary data.</text>
</comment>
<accession>I8UBU1</accession>
<dbReference type="PATRIC" id="fig|1196324.3.peg.3231"/>
<reference evidence="1 2" key="1">
    <citation type="journal article" date="2012" name="J. Bacteriol.">
        <title>Genome of Bacillus macauensis ZFHKF-1, a Long-Chain-Forming Bacterium.</title>
        <authorList>
            <person name="Cai L."/>
            <person name="Zhang T."/>
        </authorList>
    </citation>
    <scope>NUCLEOTIDE SEQUENCE [LARGE SCALE GENOMIC DNA]</scope>
    <source>
        <strain evidence="1 2">ZFHKF-1</strain>
    </source>
</reference>
<dbReference type="Proteomes" id="UP000004080">
    <property type="component" value="Unassembled WGS sequence"/>
</dbReference>
<dbReference type="AlphaFoldDB" id="I8UBU1"/>
<dbReference type="STRING" id="1196324.A374_15793"/>
<dbReference type="EMBL" id="AKKV01000036">
    <property type="protein sequence ID" value="EIT84263.1"/>
    <property type="molecule type" value="Genomic_DNA"/>
</dbReference>
<dbReference type="eggNOG" id="COG1373">
    <property type="taxonomic scope" value="Bacteria"/>
</dbReference>
<dbReference type="RefSeq" id="WP_007203231.1">
    <property type="nucleotide sequence ID" value="NZ_AKKV01000036.1"/>
</dbReference>
<gene>
    <name evidence="1" type="ORF">A374_15793</name>
</gene>
<organism evidence="1 2">
    <name type="scientific">Fictibacillus macauensis ZFHKF-1</name>
    <dbReference type="NCBI Taxonomy" id="1196324"/>
    <lineage>
        <taxon>Bacteria</taxon>
        <taxon>Bacillati</taxon>
        <taxon>Bacillota</taxon>
        <taxon>Bacilli</taxon>
        <taxon>Bacillales</taxon>
        <taxon>Fictibacillaceae</taxon>
        <taxon>Fictibacillus</taxon>
    </lineage>
</organism>
<protein>
    <recommendedName>
        <fullName evidence="3">Helix-turn-helix domain-containing protein</fullName>
    </recommendedName>
</protein>
<evidence type="ECO:0000313" key="1">
    <source>
        <dbReference type="EMBL" id="EIT84263.1"/>
    </source>
</evidence>
<name>I8UBU1_9BACL</name>
<proteinExistence type="predicted"/>
<evidence type="ECO:0008006" key="3">
    <source>
        <dbReference type="Google" id="ProtNLM"/>
    </source>
</evidence>
<keyword evidence="2" id="KW-1185">Reference proteome</keyword>